<organism evidence="9 10">
    <name type="scientific">Candidatus Providencia siddallii</name>
    <dbReference type="NCBI Taxonomy" id="1715285"/>
    <lineage>
        <taxon>Bacteria</taxon>
        <taxon>Pseudomonadati</taxon>
        <taxon>Pseudomonadota</taxon>
        <taxon>Gammaproteobacteria</taxon>
        <taxon>Enterobacterales</taxon>
        <taxon>Morganellaceae</taxon>
        <taxon>Providencia</taxon>
    </lineage>
</organism>
<dbReference type="PANTHER" id="PTHR30353">
    <property type="entry name" value="INNER MEMBRANE PROTEIN DEDA-RELATED"/>
    <property type="match status" value="1"/>
</dbReference>
<accession>A0A0M6W6Q2</accession>
<evidence type="ECO:0000256" key="3">
    <source>
        <dbReference type="ARBA" id="ARBA00022475"/>
    </source>
</evidence>
<evidence type="ECO:0000256" key="6">
    <source>
        <dbReference type="ARBA" id="ARBA00023136"/>
    </source>
</evidence>
<dbReference type="EMBL" id="CVRF01000001">
    <property type="protein sequence ID" value="CRK85503.1"/>
    <property type="molecule type" value="Genomic_DNA"/>
</dbReference>
<keyword evidence="4 7" id="KW-0812">Transmembrane</keyword>
<gene>
    <name evidence="9" type="primary">yabI</name>
    <name evidence="9" type="ORF">SOFFGTOCOR_0057</name>
</gene>
<feature type="domain" description="VTT" evidence="8">
    <location>
        <begin position="41"/>
        <end position="165"/>
    </location>
</feature>
<keyword evidence="6 7" id="KW-0472">Membrane</keyword>
<keyword evidence="3 7" id="KW-1003">Cell membrane</keyword>
<protein>
    <submittedName>
        <fullName evidence="9">Putative inner membrane protein YabI</fullName>
    </submittedName>
</protein>
<feature type="transmembrane region" description="Helical" evidence="7">
    <location>
        <begin position="113"/>
        <end position="135"/>
    </location>
</feature>
<evidence type="ECO:0000256" key="4">
    <source>
        <dbReference type="ARBA" id="ARBA00022692"/>
    </source>
</evidence>
<feature type="transmembrane region" description="Helical" evidence="7">
    <location>
        <begin position="147"/>
        <end position="171"/>
    </location>
</feature>
<sequence>MNFNKTAIFIFNFYREHEVLVLSIVFFIAFCESLAFLSLLIPATIILFGLGTIIGKTNILFWPFWLVTALGAFFGDWFSYWFGFYYKENIINIWPMIYFTKMINKGHKFFKHWGAYSVFFGRFLGSFRAVIPLIAGICAMPKLYFQILNMASAILWSFIILAPGALGIHWFTNLINF</sequence>
<dbReference type="STRING" id="1715285.SOFFGTOCOR_0057"/>
<dbReference type="PANTHER" id="PTHR30353:SF15">
    <property type="entry name" value="INNER MEMBRANE PROTEIN YABI"/>
    <property type="match status" value="1"/>
</dbReference>
<keyword evidence="5 7" id="KW-1133">Transmembrane helix</keyword>
<comment type="subcellular location">
    <subcellularLocation>
        <location evidence="1 7">Cell membrane</location>
        <topology evidence="1 7">Multi-pass membrane protein</topology>
    </subcellularLocation>
</comment>
<dbReference type="InterPro" id="IPR032816">
    <property type="entry name" value="VTT_dom"/>
</dbReference>
<evidence type="ECO:0000256" key="1">
    <source>
        <dbReference type="ARBA" id="ARBA00004651"/>
    </source>
</evidence>
<keyword evidence="10" id="KW-1185">Reference proteome</keyword>
<evidence type="ECO:0000313" key="9">
    <source>
        <dbReference type="EMBL" id="CRK85503.1"/>
    </source>
</evidence>
<evidence type="ECO:0000256" key="7">
    <source>
        <dbReference type="RuleBase" id="RU367016"/>
    </source>
</evidence>
<evidence type="ECO:0000259" key="8">
    <source>
        <dbReference type="Pfam" id="PF09335"/>
    </source>
</evidence>
<proteinExistence type="inferred from homology"/>
<feature type="transmembrane region" description="Helical" evidence="7">
    <location>
        <begin position="60"/>
        <end position="82"/>
    </location>
</feature>
<reference evidence="10" key="1">
    <citation type="submission" date="2015-05" db="EMBL/GenBank/DDBJ databases">
        <authorList>
            <person name="Manzano-Marin A."/>
        </authorList>
    </citation>
    <scope>NUCLEOTIDE SEQUENCE [LARGE SCALE GENOMIC DNA]</scope>
    <source>
        <strain evidence="10">officinalis</strain>
    </source>
</reference>
<dbReference type="InterPro" id="IPR032818">
    <property type="entry name" value="DedA-like"/>
</dbReference>
<feature type="transmembrane region" description="Helical" evidence="7">
    <location>
        <begin position="20"/>
        <end position="48"/>
    </location>
</feature>
<comment type="similarity">
    <text evidence="2 7">Belongs to the DedA family.</text>
</comment>
<evidence type="ECO:0000313" key="10">
    <source>
        <dbReference type="Proteomes" id="UP000242301"/>
    </source>
</evidence>
<dbReference type="Proteomes" id="UP000242301">
    <property type="component" value="Unassembled WGS sequence"/>
</dbReference>
<dbReference type="AlphaFoldDB" id="A0A0M6W6Q2"/>
<evidence type="ECO:0000256" key="5">
    <source>
        <dbReference type="ARBA" id="ARBA00022989"/>
    </source>
</evidence>
<dbReference type="Pfam" id="PF09335">
    <property type="entry name" value="VTT_dom"/>
    <property type="match status" value="1"/>
</dbReference>
<name>A0A0M6W6Q2_9GAMM</name>
<evidence type="ECO:0000256" key="2">
    <source>
        <dbReference type="ARBA" id="ARBA00010792"/>
    </source>
</evidence>
<dbReference type="GO" id="GO:0005886">
    <property type="term" value="C:plasma membrane"/>
    <property type="evidence" value="ECO:0007669"/>
    <property type="project" value="UniProtKB-SubCell"/>
</dbReference>